<sequence length="118" mass="12400">MLPVLTNMLSPARLRRHEDAVRRKPGAAPNGDLADVPHNPYGALQPHATTQADGVAEAEAPVIQPDGWLLATSRDFLNWLTLTGRQAAAGHTKAVDASKVDAAYASSTVPEPTLSALA</sequence>
<accession>A0A1W1XJS7</accession>
<dbReference type="STRING" id="1121001.SAMN02745857_01686"/>
<keyword evidence="3" id="KW-1185">Reference proteome</keyword>
<organism evidence="2 3">
    <name type="scientific">Andreprevotia lacus DSM 23236</name>
    <dbReference type="NCBI Taxonomy" id="1121001"/>
    <lineage>
        <taxon>Bacteria</taxon>
        <taxon>Pseudomonadati</taxon>
        <taxon>Pseudomonadota</taxon>
        <taxon>Betaproteobacteria</taxon>
        <taxon>Neisseriales</taxon>
        <taxon>Chitinibacteraceae</taxon>
        <taxon>Andreprevotia</taxon>
    </lineage>
</organism>
<evidence type="ECO:0000313" key="3">
    <source>
        <dbReference type="Proteomes" id="UP000192761"/>
    </source>
</evidence>
<name>A0A1W1XJS7_9NEIS</name>
<gene>
    <name evidence="2" type="ORF">SAMN02745857_01686</name>
</gene>
<dbReference type="EMBL" id="FWXD01000008">
    <property type="protein sequence ID" value="SMC23758.1"/>
    <property type="molecule type" value="Genomic_DNA"/>
</dbReference>
<evidence type="ECO:0000256" key="1">
    <source>
        <dbReference type="SAM" id="MobiDB-lite"/>
    </source>
</evidence>
<proteinExistence type="predicted"/>
<dbReference type="RefSeq" id="WP_084090347.1">
    <property type="nucleotide sequence ID" value="NZ_FWXD01000008.1"/>
</dbReference>
<protein>
    <submittedName>
        <fullName evidence="2">Uncharacterized protein</fullName>
    </submittedName>
</protein>
<evidence type="ECO:0000313" key="2">
    <source>
        <dbReference type="EMBL" id="SMC23758.1"/>
    </source>
</evidence>
<dbReference type="AlphaFoldDB" id="A0A1W1XJS7"/>
<reference evidence="2 3" key="1">
    <citation type="submission" date="2017-04" db="EMBL/GenBank/DDBJ databases">
        <authorList>
            <person name="Afonso C.L."/>
            <person name="Miller P.J."/>
            <person name="Scott M.A."/>
            <person name="Spackman E."/>
            <person name="Goraichik I."/>
            <person name="Dimitrov K.M."/>
            <person name="Suarez D.L."/>
            <person name="Swayne D.E."/>
        </authorList>
    </citation>
    <scope>NUCLEOTIDE SEQUENCE [LARGE SCALE GENOMIC DNA]</scope>
    <source>
        <strain evidence="2 3">DSM 23236</strain>
    </source>
</reference>
<feature type="region of interest" description="Disordered" evidence="1">
    <location>
        <begin position="15"/>
        <end position="54"/>
    </location>
</feature>
<dbReference type="Proteomes" id="UP000192761">
    <property type="component" value="Unassembled WGS sequence"/>
</dbReference>